<reference evidence="4 5" key="1">
    <citation type="journal article" date="2021" name="Nat. Plants">
        <title>The Taxus genome provides insights into paclitaxel biosynthesis.</title>
        <authorList>
            <person name="Xiong X."/>
            <person name="Gou J."/>
            <person name="Liao Q."/>
            <person name="Li Y."/>
            <person name="Zhou Q."/>
            <person name="Bi G."/>
            <person name="Li C."/>
            <person name="Du R."/>
            <person name="Wang X."/>
            <person name="Sun T."/>
            <person name="Guo L."/>
            <person name="Liang H."/>
            <person name="Lu P."/>
            <person name="Wu Y."/>
            <person name="Zhang Z."/>
            <person name="Ro D.K."/>
            <person name="Shang Y."/>
            <person name="Huang S."/>
            <person name="Yan J."/>
        </authorList>
    </citation>
    <scope>NUCLEOTIDE SEQUENCE [LARGE SCALE GENOMIC DNA]</scope>
    <source>
        <strain evidence="4">Ta-2019</strain>
    </source>
</reference>
<accession>A0AA38GWD8</accession>
<feature type="region of interest" description="Disordered" evidence="2">
    <location>
        <begin position="115"/>
        <end position="258"/>
    </location>
</feature>
<dbReference type="Pfam" id="PF10979">
    <property type="entry name" value="DUF2786"/>
    <property type="match status" value="1"/>
</dbReference>
<feature type="compositionally biased region" description="Acidic residues" evidence="2">
    <location>
        <begin position="245"/>
        <end position="258"/>
    </location>
</feature>
<evidence type="ECO:0000256" key="1">
    <source>
        <dbReference type="PROSITE-ProRule" id="PRU00024"/>
    </source>
</evidence>
<protein>
    <recommendedName>
        <fullName evidence="3">B box-type domain-containing protein</fullName>
    </recommendedName>
</protein>
<feature type="domain" description="B box-type" evidence="3">
    <location>
        <begin position="6"/>
        <end position="52"/>
    </location>
</feature>
<keyword evidence="5" id="KW-1185">Reference proteome</keyword>
<feature type="compositionally biased region" description="Basic residues" evidence="2">
    <location>
        <begin position="134"/>
        <end position="143"/>
    </location>
</feature>
<sequence>MEKEDEEGVECAECESERAQVVCCSESLAYCNPCSHKIHSKKARSHHTVLPIPPCSHCLIRSATLQCFQCSQNSKPCVLCIQCSKLIHSAPTAAKVHPITILSILSSIVKTENQFSAPVKQEKTESESGYSANKGRKRKRRGNSHSETVNKCPSTKRPKINVNKRMGNSHSEPVSKCPSGKRPKINVNKRMGNCDFESGSKYLPGKKPKINVKQEPQTSSLPRRNTPRAATRRVFGPIEIHDSSSESEADEDSNSCFSDFEEETGVRRIQRGSVSVEAFVVNAEDNSEEGGVGGGTNAGGIGKEESAVVGIKERIRKMLELGLHPDTPDIEAQQALKNAQRLLTKHNLQQAKVMKGALKDSEALAGGMRVVELRSKVKMERIGRIDPWVIDLAHVIADNFDTQYFTRKYTRKDRPLQ</sequence>
<dbReference type="InterPro" id="IPR024498">
    <property type="entry name" value="DUF2786"/>
</dbReference>
<evidence type="ECO:0000313" key="4">
    <source>
        <dbReference type="EMBL" id="KAH9329110.1"/>
    </source>
</evidence>
<feature type="compositionally biased region" description="Low complexity" evidence="2">
    <location>
        <begin position="222"/>
        <end position="233"/>
    </location>
</feature>
<proteinExistence type="predicted"/>
<organism evidence="4 5">
    <name type="scientific">Taxus chinensis</name>
    <name type="common">Chinese yew</name>
    <name type="synonym">Taxus wallichiana var. chinensis</name>
    <dbReference type="NCBI Taxonomy" id="29808"/>
    <lineage>
        <taxon>Eukaryota</taxon>
        <taxon>Viridiplantae</taxon>
        <taxon>Streptophyta</taxon>
        <taxon>Embryophyta</taxon>
        <taxon>Tracheophyta</taxon>
        <taxon>Spermatophyta</taxon>
        <taxon>Pinopsida</taxon>
        <taxon>Pinidae</taxon>
        <taxon>Conifers II</taxon>
        <taxon>Cupressales</taxon>
        <taxon>Taxaceae</taxon>
        <taxon>Taxus</taxon>
    </lineage>
</organism>
<evidence type="ECO:0000313" key="5">
    <source>
        <dbReference type="Proteomes" id="UP000824469"/>
    </source>
</evidence>
<feature type="non-terminal residue" evidence="4">
    <location>
        <position position="1"/>
    </location>
</feature>
<name>A0AA38GWD8_TAXCH</name>
<gene>
    <name evidence="4" type="ORF">KI387_001218</name>
</gene>
<dbReference type="AlphaFoldDB" id="A0AA38GWD8"/>
<dbReference type="PROSITE" id="PS50119">
    <property type="entry name" value="ZF_BBOX"/>
    <property type="match status" value="1"/>
</dbReference>
<evidence type="ECO:0000259" key="3">
    <source>
        <dbReference type="PROSITE" id="PS50119"/>
    </source>
</evidence>
<keyword evidence="1" id="KW-0862">Zinc</keyword>
<dbReference type="GO" id="GO:0008270">
    <property type="term" value="F:zinc ion binding"/>
    <property type="evidence" value="ECO:0007669"/>
    <property type="project" value="UniProtKB-KW"/>
</dbReference>
<dbReference type="InterPro" id="IPR000315">
    <property type="entry name" value="Znf_B-box"/>
</dbReference>
<dbReference type="Proteomes" id="UP000824469">
    <property type="component" value="Unassembled WGS sequence"/>
</dbReference>
<comment type="caution">
    <text evidence="4">The sequence shown here is derived from an EMBL/GenBank/DDBJ whole genome shotgun (WGS) entry which is preliminary data.</text>
</comment>
<dbReference type="SMART" id="SM00336">
    <property type="entry name" value="BBOX"/>
    <property type="match status" value="2"/>
</dbReference>
<keyword evidence="1" id="KW-0479">Metal-binding</keyword>
<evidence type="ECO:0000256" key="2">
    <source>
        <dbReference type="SAM" id="MobiDB-lite"/>
    </source>
</evidence>
<dbReference type="CDD" id="cd19757">
    <property type="entry name" value="Bbox1"/>
    <property type="match status" value="2"/>
</dbReference>
<keyword evidence="1" id="KW-0863">Zinc-finger</keyword>
<dbReference type="EMBL" id="JAHRHJ020000001">
    <property type="protein sequence ID" value="KAH9329110.1"/>
    <property type="molecule type" value="Genomic_DNA"/>
</dbReference>